<dbReference type="Gene3D" id="3.40.50.300">
    <property type="entry name" value="P-loop containing nucleotide triphosphate hydrolases"/>
    <property type="match status" value="1"/>
</dbReference>
<dbReference type="EMBL" id="JHEG02000019">
    <property type="protein sequence ID" value="KIE12965.1"/>
    <property type="molecule type" value="Genomic_DNA"/>
</dbReference>
<evidence type="ECO:0000313" key="5">
    <source>
        <dbReference type="Proteomes" id="UP000029738"/>
    </source>
</evidence>
<dbReference type="InterPro" id="IPR049945">
    <property type="entry name" value="AAA_22"/>
</dbReference>
<organism evidence="4">
    <name type="scientific">Tolypothrix bouteillei VB521301</name>
    <dbReference type="NCBI Taxonomy" id="1479485"/>
    <lineage>
        <taxon>Bacteria</taxon>
        <taxon>Bacillati</taxon>
        <taxon>Cyanobacteriota</taxon>
        <taxon>Cyanophyceae</taxon>
        <taxon>Nostocales</taxon>
        <taxon>Tolypothrichaceae</taxon>
        <taxon>Tolypothrix</taxon>
    </lineage>
</organism>
<evidence type="ECO:0000313" key="4">
    <source>
        <dbReference type="EMBL" id="KIE12965.1"/>
    </source>
</evidence>
<proteinExistence type="predicted"/>
<dbReference type="AlphaFoldDB" id="A0A0C1RLZ0"/>
<feature type="transmembrane region" description="Helical" evidence="1">
    <location>
        <begin position="198"/>
        <end position="216"/>
    </location>
</feature>
<dbReference type="RefSeq" id="WP_038080354.1">
    <property type="nucleotide sequence ID" value="NZ_JHEG04000001.1"/>
</dbReference>
<dbReference type="STRING" id="1479485.DA73_0205815"/>
<reference evidence="4" key="1">
    <citation type="journal article" date="2015" name="Genome Announc.">
        <title>Draft Genome Sequence of Tolypothrix boutellei Strain VB521301.</title>
        <authorList>
            <person name="Chandrababunaidu M.M."/>
            <person name="Singh D."/>
            <person name="Sen D."/>
            <person name="Bhan S."/>
            <person name="Das S."/>
            <person name="Gupta A."/>
            <person name="Adhikary S.P."/>
            <person name="Tripathy S."/>
        </authorList>
    </citation>
    <scope>NUCLEOTIDE SEQUENCE</scope>
    <source>
        <strain evidence="4">VB521301</strain>
    </source>
</reference>
<evidence type="ECO:0000256" key="1">
    <source>
        <dbReference type="SAM" id="Phobius"/>
    </source>
</evidence>
<evidence type="ECO:0000313" key="3">
    <source>
        <dbReference type="EMBL" id="KAF3888105.1"/>
    </source>
</evidence>
<feature type="transmembrane region" description="Helical" evidence="1">
    <location>
        <begin position="222"/>
        <end position="245"/>
    </location>
</feature>
<protein>
    <submittedName>
        <fullName evidence="3">ATP-binding protein</fullName>
    </submittedName>
</protein>
<dbReference type="GO" id="GO:0005524">
    <property type="term" value="F:ATP binding"/>
    <property type="evidence" value="ECO:0007669"/>
    <property type="project" value="UniProtKB-KW"/>
</dbReference>
<dbReference type="SUPFAM" id="SSF52540">
    <property type="entry name" value="P-loop containing nucleoside triphosphate hydrolases"/>
    <property type="match status" value="1"/>
</dbReference>
<dbReference type="Proteomes" id="UP000029738">
    <property type="component" value="Unassembled WGS sequence"/>
</dbReference>
<keyword evidence="3" id="KW-0067">ATP-binding</keyword>
<keyword evidence="3" id="KW-0547">Nucleotide-binding</keyword>
<keyword evidence="5" id="KW-1185">Reference proteome</keyword>
<dbReference type="InterPro" id="IPR003593">
    <property type="entry name" value="AAA+_ATPase"/>
</dbReference>
<accession>A0A0C1RLZ0</accession>
<dbReference type="InterPro" id="IPR027417">
    <property type="entry name" value="P-loop_NTPase"/>
</dbReference>
<dbReference type="OrthoDB" id="423541at2"/>
<comment type="caution">
    <text evidence="4">The sequence shown here is derived from an EMBL/GenBank/DDBJ whole genome shotgun (WGS) entry which is preliminary data.</text>
</comment>
<name>A0A0C1RLZ0_9CYAN</name>
<gene>
    <name evidence="4" type="ORF">DA73_0205815</name>
    <name evidence="3" type="ORF">DA73_0400023385</name>
</gene>
<feature type="domain" description="AAA+ ATPase" evidence="2">
    <location>
        <begin position="3"/>
        <end position="233"/>
    </location>
</feature>
<reference evidence="3" key="2">
    <citation type="submission" date="2019-11" db="EMBL/GenBank/DDBJ databases">
        <title>Improved Assembly of Tolypothrix boutellei genome.</title>
        <authorList>
            <person name="Sarangi A.N."/>
            <person name="Mukherjee M."/>
            <person name="Ghosh S."/>
            <person name="Singh D."/>
            <person name="Das A."/>
            <person name="Kant S."/>
            <person name="Prusty A."/>
            <person name="Tripathy S."/>
        </authorList>
    </citation>
    <scope>NUCLEOTIDE SEQUENCE</scope>
    <source>
        <strain evidence="3">VB521301</strain>
    </source>
</reference>
<keyword evidence="1" id="KW-0472">Membrane</keyword>
<evidence type="ECO:0000259" key="2">
    <source>
        <dbReference type="SMART" id="SM00382"/>
    </source>
</evidence>
<keyword evidence="1" id="KW-0812">Transmembrane</keyword>
<dbReference type="GO" id="GO:0016887">
    <property type="term" value="F:ATP hydrolysis activity"/>
    <property type="evidence" value="ECO:0007669"/>
    <property type="project" value="InterPro"/>
</dbReference>
<dbReference type="EMBL" id="JHEG04000001">
    <property type="protein sequence ID" value="KAF3888105.1"/>
    <property type="molecule type" value="Genomic_DNA"/>
</dbReference>
<sequence length="252" mass="27535">MQQGKSICVIGESGAGKTYLAKLIQEQLDCAYGVYRGDNTKCLQMIAENLGLETHKIDEETGEQKRALTAKQLKDAIAANLGDTILIADNAHKWTASLKGWLEELWEEGHTLLLLGNRRDLEGVLFKIPYLPLPPLNEQQTRSIIWTEAAKLGVTITPLKAAELASKAGGNPLLAQRLVLELQQGVDSPHDGSNYRDITPFLLATTGLVGAVRFIGLATGDIFLRVVGGLAITLFFSFRSLALLFPKGNRRK</sequence>
<dbReference type="Pfam" id="PF13401">
    <property type="entry name" value="AAA_22"/>
    <property type="match status" value="1"/>
</dbReference>
<keyword evidence="1" id="KW-1133">Transmembrane helix</keyword>
<dbReference type="SMART" id="SM00382">
    <property type="entry name" value="AAA"/>
    <property type="match status" value="1"/>
</dbReference>